<keyword evidence="1" id="KW-0596">Phosphopantetheine</keyword>
<dbReference type="Gene3D" id="3.90.180.10">
    <property type="entry name" value="Medium-chain alcohol dehydrogenases, catalytic domain"/>
    <property type="match status" value="1"/>
</dbReference>
<dbReference type="GO" id="GO:0016491">
    <property type="term" value="F:oxidoreductase activity"/>
    <property type="evidence" value="ECO:0007669"/>
    <property type="project" value="InterPro"/>
</dbReference>
<gene>
    <name evidence="5" type="ORF">PoMZ_02752</name>
</gene>
<dbReference type="GO" id="GO:0016740">
    <property type="term" value="F:transferase activity"/>
    <property type="evidence" value="ECO:0007669"/>
    <property type="project" value="UniProtKB-KW"/>
</dbReference>
<evidence type="ECO:0000256" key="1">
    <source>
        <dbReference type="ARBA" id="ARBA00022450"/>
    </source>
</evidence>
<dbReference type="InterPro" id="IPR013149">
    <property type="entry name" value="ADH-like_C"/>
</dbReference>
<dbReference type="Pfam" id="PF00107">
    <property type="entry name" value="ADH_zinc_N"/>
    <property type="match status" value="1"/>
</dbReference>
<dbReference type="GO" id="GO:1901336">
    <property type="term" value="P:lactone biosynthetic process"/>
    <property type="evidence" value="ECO:0007669"/>
    <property type="project" value="UniProtKB-ARBA"/>
</dbReference>
<dbReference type="PANTHER" id="PTHR45681">
    <property type="entry name" value="POLYKETIDE SYNTHASE 44-RELATED"/>
    <property type="match status" value="1"/>
</dbReference>
<sequence length="220" mass="23989">MSFQTAAAISAVWRTAVYSFDYLARLRKGQSVLIHAGAGGVGQAAIQLAKLREAGVIYVTVGTVEKRDLVRSLYGIPDENIFHSRDATFKDDLLRATNGRGVDVILNCVGGELLQASWDCIAPLGTFIEIGKGDAIQNNNLPMGPFSRNVSFVCVDLSLVSRVDPTLMTAVMGDVLDLFAKHPELHEPRPLQMYAADKIEEVFRLVQSSKSTAKVSVDYE</sequence>
<evidence type="ECO:0000256" key="4">
    <source>
        <dbReference type="ARBA" id="ARBA00023268"/>
    </source>
</evidence>
<protein>
    <submittedName>
        <fullName evidence="5">Uncharacterized protein</fullName>
    </submittedName>
</protein>
<dbReference type="GO" id="GO:0044550">
    <property type="term" value="P:secondary metabolite biosynthetic process"/>
    <property type="evidence" value="ECO:0007669"/>
    <property type="project" value="UniProtKB-ARBA"/>
</dbReference>
<dbReference type="InterPro" id="IPR020843">
    <property type="entry name" value="ER"/>
</dbReference>
<keyword evidence="3" id="KW-0808">Transferase</keyword>
<evidence type="ECO:0000313" key="5">
    <source>
        <dbReference type="EMBL" id="QBZ57817.1"/>
    </source>
</evidence>
<dbReference type="FunFam" id="3.40.50.720:FF:000209">
    <property type="entry name" value="Polyketide synthase Pks12"/>
    <property type="match status" value="1"/>
</dbReference>
<dbReference type="PANTHER" id="PTHR45681:SF6">
    <property type="entry name" value="POLYKETIDE SYNTHASE 37"/>
    <property type="match status" value="1"/>
</dbReference>
<reference evidence="5 6" key="1">
    <citation type="journal article" date="2019" name="Mol. Biol. Evol.">
        <title>Blast fungal genomes show frequent chromosomal changes, gene gains and losses, and effector gene turnover.</title>
        <authorList>
            <person name="Gomez Luciano L.B."/>
            <person name="Jason Tsai I."/>
            <person name="Chuma I."/>
            <person name="Tosa Y."/>
            <person name="Chen Y.H."/>
            <person name="Li J.Y."/>
            <person name="Li M.Y."/>
            <person name="Jade Lu M.Y."/>
            <person name="Nakayashiki H."/>
            <person name="Li W.H."/>
        </authorList>
    </citation>
    <scope>NUCLEOTIDE SEQUENCE [LARGE SCALE GENOMIC DNA]</scope>
    <source>
        <strain evidence="5">MZ5-1-6</strain>
    </source>
</reference>
<dbReference type="InterPro" id="IPR002364">
    <property type="entry name" value="Quin_OxRdtase/zeta-crystal_CS"/>
</dbReference>
<dbReference type="Proteomes" id="UP000294847">
    <property type="component" value="Chromosome 2"/>
</dbReference>
<organism evidence="5 6">
    <name type="scientific">Pyricularia oryzae</name>
    <name type="common">Rice blast fungus</name>
    <name type="synonym">Magnaporthe oryzae</name>
    <dbReference type="NCBI Taxonomy" id="318829"/>
    <lineage>
        <taxon>Eukaryota</taxon>
        <taxon>Fungi</taxon>
        <taxon>Dikarya</taxon>
        <taxon>Ascomycota</taxon>
        <taxon>Pezizomycotina</taxon>
        <taxon>Sordariomycetes</taxon>
        <taxon>Sordariomycetidae</taxon>
        <taxon>Magnaporthales</taxon>
        <taxon>Pyriculariaceae</taxon>
        <taxon>Pyricularia</taxon>
    </lineage>
</organism>
<evidence type="ECO:0000313" key="6">
    <source>
        <dbReference type="Proteomes" id="UP000294847"/>
    </source>
</evidence>
<dbReference type="CDD" id="cd05195">
    <property type="entry name" value="enoyl_red"/>
    <property type="match status" value="1"/>
</dbReference>
<dbReference type="EMBL" id="CP034205">
    <property type="protein sequence ID" value="QBZ57817.1"/>
    <property type="molecule type" value="Genomic_DNA"/>
</dbReference>
<dbReference type="AlphaFoldDB" id="A0A4P7N5I2"/>
<evidence type="ECO:0000256" key="2">
    <source>
        <dbReference type="ARBA" id="ARBA00022553"/>
    </source>
</evidence>
<dbReference type="PROSITE" id="PS01162">
    <property type="entry name" value="QOR_ZETA_CRYSTAL"/>
    <property type="match status" value="1"/>
</dbReference>
<evidence type="ECO:0000256" key="3">
    <source>
        <dbReference type="ARBA" id="ARBA00022679"/>
    </source>
</evidence>
<dbReference type="InterPro" id="IPR036291">
    <property type="entry name" value="NAD(P)-bd_dom_sf"/>
</dbReference>
<dbReference type="InterPro" id="IPR050444">
    <property type="entry name" value="Polyketide_Synthase"/>
</dbReference>
<dbReference type="SMART" id="SM00829">
    <property type="entry name" value="PKS_ER"/>
    <property type="match status" value="1"/>
</dbReference>
<accession>A0A4P7N5I2</accession>
<keyword evidence="2" id="KW-0597">Phosphoprotein</keyword>
<proteinExistence type="predicted"/>
<dbReference type="GO" id="GO:0008270">
    <property type="term" value="F:zinc ion binding"/>
    <property type="evidence" value="ECO:0007669"/>
    <property type="project" value="InterPro"/>
</dbReference>
<dbReference type="SUPFAM" id="SSF51735">
    <property type="entry name" value="NAD(P)-binding Rossmann-fold domains"/>
    <property type="match status" value="1"/>
</dbReference>
<name>A0A4P7N5I2_PYROR</name>
<keyword evidence="4" id="KW-0511">Multifunctional enzyme</keyword>